<evidence type="ECO:0000313" key="1">
    <source>
        <dbReference type="EMBL" id="MBX40055.1"/>
    </source>
</evidence>
<accession>A0A2P2NC55</accession>
<dbReference type="EMBL" id="GGEC01059571">
    <property type="protein sequence ID" value="MBX40055.1"/>
    <property type="molecule type" value="Transcribed_RNA"/>
</dbReference>
<name>A0A2P2NC55_RHIMU</name>
<protein>
    <submittedName>
        <fullName evidence="1">Uncharacterized protein</fullName>
    </submittedName>
</protein>
<proteinExistence type="predicted"/>
<reference evidence="1" key="1">
    <citation type="submission" date="2018-02" db="EMBL/GenBank/DDBJ databases">
        <title>Rhizophora mucronata_Transcriptome.</title>
        <authorList>
            <person name="Meera S.P."/>
            <person name="Sreeshan A."/>
            <person name="Augustine A."/>
        </authorList>
    </citation>
    <scope>NUCLEOTIDE SEQUENCE</scope>
    <source>
        <tissue evidence="1">Leaf</tissue>
    </source>
</reference>
<sequence>MVLFTVATVVAKVPHRVSKSLTVNFFLI</sequence>
<organism evidence="1">
    <name type="scientific">Rhizophora mucronata</name>
    <name type="common">Asiatic mangrove</name>
    <dbReference type="NCBI Taxonomy" id="61149"/>
    <lineage>
        <taxon>Eukaryota</taxon>
        <taxon>Viridiplantae</taxon>
        <taxon>Streptophyta</taxon>
        <taxon>Embryophyta</taxon>
        <taxon>Tracheophyta</taxon>
        <taxon>Spermatophyta</taxon>
        <taxon>Magnoliopsida</taxon>
        <taxon>eudicotyledons</taxon>
        <taxon>Gunneridae</taxon>
        <taxon>Pentapetalae</taxon>
        <taxon>rosids</taxon>
        <taxon>fabids</taxon>
        <taxon>Malpighiales</taxon>
        <taxon>Rhizophoraceae</taxon>
        <taxon>Rhizophora</taxon>
    </lineage>
</organism>
<dbReference type="AlphaFoldDB" id="A0A2P2NC55"/>